<dbReference type="PROSITE" id="PS01296">
    <property type="entry name" value="RSMI"/>
    <property type="match status" value="1"/>
</dbReference>
<dbReference type="PANTHER" id="PTHR46111:SF1">
    <property type="entry name" value="RIBOSOMAL RNA SMALL SUBUNIT METHYLTRANSFERASE I"/>
    <property type="match status" value="1"/>
</dbReference>
<dbReference type="SUPFAM" id="SSF53790">
    <property type="entry name" value="Tetrapyrrole methylase"/>
    <property type="match status" value="1"/>
</dbReference>
<keyword evidence="5 6" id="KW-0949">S-adenosyl-L-methionine</keyword>
<keyword evidence="2 6" id="KW-0698">rRNA processing</keyword>
<dbReference type="EC" id="2.1.1.198" evidence="6"/>
<dbReference type="InterPro" id="IPR008189">
    <property type="entry name" value="rRNA_ssu_MeTfrase_I"/>
</dbReference>
<sequence>MEFASFDFLKQQDLPSGALYMVATPIGNMGDITLRALHILNSVDGIACEDTRHSAALLRQFGIHKKCIALHDHNELSGAQTVIQHLSNQERWAYISDAGTPGISDPGARLVEQVQNAGYRVIPVPGVSSVSCAISASGSVMLNSEGRFQFLGFWPHKTKDREGCLQDIINSKKVSIFFESPHHIRETLLLLANSLEKDRPLLICRELTKKFEQLVSIQAQELPEWLEDAEHLKGEFVILVAGRKGNTDEAPDMDSLNRWARALTPYLGSKEIATVLSQTLGINKKEAYQVALDVKVDEQEK</sequence>
<dbReference type="PANTHER" id="PTHR46111">
    <property type="entry name" value="RIBOSOMAL RNA SMALL SUBUNIT METHYLTRANSFERASE I"/>
    <property type="match status" value="1"/>
</dbReference>
<evidence type="ECO:0000256" key="2">
    <source>
        <dbReference type="ARBA" id="ARBA00022552"/>
    </source>
</evidence>
<dbReference type="PIRSF" id="PIRSF005917">
    <property type="entry name" value="MTase_YraL"/>
    <property type="match status" value="1"/>
</dbReference>
<dbReference type="Gene3D" id="3.30.950.10">
    <property type="entry name" value="Methyltransferase, Cobalt-precorrin-4 Transmethylase, Domain 2"/>
    <property type="match status" value="1"/>
</dbReference>
<dbReference type="NCBIfam" id="TIGR00096">
    <property type="entry name" value="16S rRNA (cytidine(1402)-2'-O)-methyltransferase"/>
    <property type="match status" value="1"/>
</dbReference>
<evidence type="ECO:0000259" key="7">
    <source>
        <dbReference type="Pfam" id="PF00590"/>
    </source>
</evidence>
<evidence type="ECO:0000256" key="1">
    <source>
        <dbReference type="ARBA" id="ARBA00022490"/>
    </source>
</evidence>
<dbReference type="InterPro" id="IPR000878">
    <property type="entry name" value="4pyrrol_Mease"/>
</dbReference>
<dbReference type="FunFam" id="3.40.1010.10:FF:000007">
    <property type="entry name" value="Ribosomal RNA small subunit methyltransferase I"/>
    <property type="match status" value="1"/>
</dbReference>
<comment type="catalytic activity">
    <reaction evidence="6">
        <text>cytidine(1402) in 16S rRNA + S-adenosyl-L-methionine = 2'-O-methylcytidine(1402) in 16S rRNA + S-adenosyl-L-homocysteine + H(+)</text>
        <dbReference type="Rhea" id="RHEA:42924"/>
        <dbReference type="Rhea" id="RHEA-COMP:10285"/>
        <dbReference type="Rhea" id="RHEA-COMP:10286"/>
        <dbReference type="ChEBI" id="CHEBI:15378"/>
        <dbReference type="ChEBI" id="CHEBI:57856"/>
        <dbReference type="ChEBI" id="CHEBI:59789"/>
        <dbReference type="ChEBI" id="CHEBI:74495"/>
        <dbReference type="ChEBI" id="CHEBI:82748"/>
        <dbReference type="EC" id="2.1.1.198"/>
    </reaction>
</comment>
<keyword evidence="4 6" id="KW-0808">Transferase</keyword>
<dbReference type="CDD" id="cd11648">
    <property type="entry name" value="RsmI"/>
    <property type="match status" value="1"/>
</dbReference>
<dbReference type="HAMAP" id="MF_01877">
    <property type="entry name" value="16SrRNA_methyltr_I"/>
    <property type="match status" value="1"/>
</dbReference>
<accession>A0A6M9PV80</accession>
<dbReference type="KEGG" id="ptrp:DCO17_00160"/>
<comment type="similarity">
    <text evidence="6">Belongs to the methyltransferase superfamily. RsmI family.</text>
</comment>
<dbReference type="Proteomes" id="UP000503312">
    <property type="component" value="Chromosome"/>
</dbReference>
<dbReference type="InterPro" id="IPR018063">
    <property type="entry name" value="SAM_MeTrfase_RsmI_CS"/>
</dbReference>
<evidence type="ECO:0000256" key="5">
    <source>
        <dbReference type="ARBA" id="ARBA00022691"/>
    </source>
</evidence>
<dbReference type="Pfam" id="PF00590">
    <property type="entry name" value="TP_methylase"/>
    <property type="match status" value="1"/>
</dbReference>
<dbReference type="Gene3D" id="3.40.1010.10">
    <property type="entry name" value="Cobalt-precorrin-4 Transmethylase, Domain 1"/>
    <property type="match status" value="1"/>
</dbReference>
<dbReference type="EMBL" id="CP028942">
    <property type="protein sequence ID" value="QKM63782.1"/>
    <property type="molecule type" value="Genomic_DNA"/>
</dbReference>
<dbReference type="InterPro" id="IPR014777">
    <property type="entry name" value="4pyrrole_Mease_sub1"/>
</dbReference>
<evidence type="ECO:0000256" key="3">
    <source>
        <dbReference type="ARBA" id="ARBA00022603"/>
    </source>
</evidence>
<evidence type="ECO:0000256" key="4">
    <source>
        <dbReference type="ARBA" id="ARBA00022679"/>
    </source>
</evidence>
<feature type="domain" description="Tetrapyrrole methylase" evidence="7">
    <location>
        <begin position="19"/>
        <end position="222"/>
    </location>
</feature>
<dbReference type="InterPro" id="IPR035996">
    <property type="entry name" value="4pyrrol_Methylase_sf"/>
</dbReference>
<dbReference type="RefSeq" id="WP_173954837.1">
    <property type="nucleotide sequence ID" value="NZ_CP028942.1"/>
</dbReference>
<dbReference type="GO" id="GO:0070677">
    <property type="term" value="F:rRNA (cytosine-2'-O-)-methyltransferase activity"/>
    <property type="evidence" value="ECO:0007669"/>
    <property type="project" value="UniProtKB-UniRule"/>
</dbReference>
<name>A0A6M9PV80_9BURK</name>
<dbReference type="GO" id="GO:0005737">
    <property type="term" value="C:cytoplasm"/>
    <property type="evidence" value="ECO:0007669"/>
    <property type="project" value="UniProtKB-SubCell"/>
</dbReference>
<reference evidence="8 9" key="1">
    <citation type="submission" date="2018-04" db="EMBL/GenBank/DDBJ databases">
        <title>Polynucleobacter sp. UH21B genome.</title>
        <authorList>
            <person name="Hahn M.W."/>
        </authorList>
    </citation>
    <scope>NUCLEOTIDE SEQUENCE [LARGE SCALE GENOMIC DNA]</scope>
    <source>
        <strain evidence="8 9">MWH-UH21B</strain>
    </source>
</reference>
<proteinExistence type="inferred from homology"/>
<keyword evidence="9" id="KW-1185">Reference proteome</keyword>
<protein>
    <recommendedName>
        <fullName evidence="6">Ribosomal RNA small subunit methyltransferase I</fullName>
        <ecNumber evidence="6">2.1.1.198</ecNumber>
    </recommendedName>
    <alternativeName>
        <fullName evidence="6">16S rRNA 2'-O-ribose C1402 methyltransferase</fullName>
    </alternativeName>
    <alternativeName>
        <fullName evidence="6">rRNA (cytidine-2'-O-)-methyltransferase RsmI</fullName>
    </alternativeName>
</protein>
<comment type="function">
    <text evidence="6">Catalyzes the 2'-O-methylation of the ribose of cytidine 1402 (C1402) in 16S rRNA.</text>
</comment>
<evidence type="ECO:0000313" key="9">
    <source>
        <dbReference type="Proteomes" id="UP000503312"/>
    </source>
</evidence>
<comment type="subcellular location">
    <subcellularLocation>
        <location evidence="6">Cytoplasm</location>
    </subcellularLocation>
</comment>
<keyword evidence="3 6" id="KW-0489">Methyltransferase</keyword>
<organism evidence="8 9">
    <name type="scientific">Polynucleobacter tropicus</name>
    <dbReference type="NCBI Taxonomy" id="1743174"/>
    <lineage>
        <taxon>Bacteria</taxon>
        <taxon>Pseudomonadati</taxon>
        <taxon>Pseudomonadota</taxon>
        <taxon>Betaproteobacteria</taxon>
        <taxon>Burkholderiales</taxon>
        <taxon>Burkholderiaceae</taxon>
        <taxon>Polynucleobacter</taxon>
    </lineage>
</organism>
<keyword evidence="1 6" id="KW-0963">Cytoplasm</keyword>
<dbReference type="AlphaFoldDB" id="A0A6M9PV80"/>
<dbReference type="InterPro" id="IPR014776">
    <property type="entry name" value="4pyrrole_Mease_sub2"/>
</dbReference>
<evidence type="ECO:0000256" key="6">
    <source>
        <dbReference type="HAMAP-Rule" id="MF_01877"/>
    </source>
</evidence>
<gene>
    <name evidence="6 8" type="primary">rsmI</name>
    <name evidence="8" type="ORF">DCO17_00160</name>
</gene>
<evidence type="ECO:0000313" key="8">
    <source>
        <dbReference type="EMBL" id="QKM63782.1"/>
    </source>
</evidence>